<dbReference type="InterPro" id="IPR038404">
    <property type="entry name" value="TRAP_DctP_sf"/>
</dbReference>
<evidence type="ECO:0000256" key="3">
    <source>
        <dbReference type="ARBA" id="ARBA00022729"/>
    </source>
</evidence>
<protein>
    <submittedName>
        <fullName evidence="4">TRAP transporter substrate-binding protein DctP</fullName>
    </submittedName>
</protein>
<comment type="caution">
    <text evidence="4">The sequence shown here is derived from an EMBL/GenBank/DDBJ whole genome shotgun (WGS) entry which is preliminary data.</text>
</comment>
<dbReference type="GO" id="GO:0055085">
    <property type="term" value="P:transmembrane transport"/>
    <property type="evidence" value="ECO:0007669"/>
    <property type="project" value="InterPro"/>
</dbReference>
<evidence type="ECO:0000313" key="4">
    <source>
        <dbReference type="EMBL" id="MBF8436464.1"/>
    </source>
</evidence>
<evidence type="ECO:0000256" key="1">
    <source>
        <dbReference type="ARBA" id="ARBA00009023"/>
    </source>
</evidence>
<keyword evidence="2" id="KW-0813">Transport</keyword>
<dbReference type="Gene3D" id="3.40.190.170">
    <property type="entry name" value="Bacterial extracellular solute-binding protein, family 7"/>
    <property type="match status" value="1"/>
</dbReference>
<proteinExistence type="inferred from homology"/>
<keyword evidence="3" id="KW-0732">Signal</keyword>
<dbReference type="InterPro" id="IPR018389">
    <property type="entry name" value="DctP_fam"/>
</dbReference>
<dbReference type="RefSeq" id="WP_270453357.1">
    <property type="nucleotide sequence ID" value="NZ_JADPIE010000002.1"/>
</dbReference>
<reference evidence="4" key="1">
    <citation type="submission" date="2020-11" db="EMBL/GenBank/DDBJ databases">
        <title>Halonatronomonas betainensis gen. nov., sp. nov. a novel haloalkaliphilic representative of the family Halanaerobiacae capable of betaine degradation.</title>
        <authorList>
            <person name="Boltyanskaya Y."/>
            <person name="Kevbrin V."/>
            <person name="Detkova E."/>
            <person name="Grouzdev D.S."/>
            <person name="Koziaeva V."/>
            <person name="Zhilina T."/>
        </authorList>
    </citation>
    <scope>NUCLEOTIDE SEQUENCE</scope>
    <source>
        <strain evidence="4">Z-7014</strain>
    </source>
</reference>
<dbReference type="PANTHER" id="PTHR33376">
    <property type="match status" value="1"/>
</dbReference>
<keyword evidence="5" id="KW-1185">Reference proteome</keyword>
<dbReference type="PANTHER" id="PTHR33376:SF7">
    <property type="entry name" value="C4-DICARBOXYLATE-BINDING PROTEIN DCTB"/>
    <property type="match status" value="1"/>
</dbReference>
<dbReference type="Proteomes" id="UP000621436">
    <property type="component" value="Unassembled WGS sequence"/>
</dbReference>
<dbReference type="NCBIfam" id="NF037995">
    <property type="entry name" value="TRAP_S1"/>
    <property type="match status" value="1"/>
</dbReference>
<dbReference type="EMBL" id="JADPIE010000002">
    <property type="protein sequence ID" value="MBF8436464.1"/>
    <property type="molecule type" value="Genomic_DNA"/>
</dbReference>
<accession>A0A931ATQ3</accession>
<comment type="similarity">
    <text evidence="1">Belongs to the bacterial solute-binding protein 7 family.</text>
</comment>
<sequence>MRSMSRNILIGIIALAMVLSFSSFEQVEAQETWSIALEEIEGSVQDAWAQEFKRRIEDATDGEIEVVVYPYGQLGTGMGDLAEAAQMGMVEFSMTSPSVVSGLVPEARLFSLHYIWPDSLELTAEVLANSSAIHDHLAGAFQERQLHLLSLFPEGWQVWTTNQEIRSPEDMDGLQIRVMPDPMLSAQYRNYGADPVQMDYAEVYSGLQLGMIDAQVNPVFAIEEMAFYEQQEYMIWGGTVPYVGGVSAGLNFWEGLDPEMQELVSEIATDLNQYIYEMQDEYNTDRLDIILENEPDINIIELDEDERAEFRALAEPVWDEFVDDVGEIGQTMLDIILEDIENLRGDYGL</sequence>
<dbReference type="AlphaFoldDB" id="A0A931ATQ3"/>
<evidence type="ECO:0000256" key="2">
    <source>
        <dbReference type="ARBA" id="ARBA00022448"/>
    </source>
</evidence>
<gene>
    <name evidence="4" type="primary">dctP</name>
    <name evidence="4" type="ORF">I0Q91_05195</name>
</gene>
<name>A0A931ATQ3_9FIRM</name>
<evidence type="ECO:0000313" key="5">
    <source>
        <dbReference type="Proteomes" id="UP000621436"/>
    </source>
</evidence>
<dbReference type="Pfam" id="PF03480">
    <property type="entry name" value="DctP"/>
    <property type="match status" value="1"/>
</dbReference>
<organism evidence="4 5">
    <name type="scientific">Halonatronomonas betaini</name>
    <dbReference type="NCBI Taxonomy" id="2778430"/>
    <lineage>
        <taxon>Bacteria</taxon>
        <taxon>Bacillati</taxon>
        <taxon>Bacillota</taxon>
        <taxon>Clostridia</taxon>
        <taxon>Halanaerobiales</taxon>
        <taxon>Halarsenatibacteraceae</taxon>
        <taxon>Halonatronomonas</taxon>
    </lineage>
</organism>